<dbReference type="GO" id="GO:0006729">
    <property type="term" value="P:tetrahydrobiopterin biosynthetic process"/>
    <property type="evidence" value="ECO:0007669"/>
    <property type="project" value="InterPro"/>
</dbReference>
<evidence type="ECO:0000313" key="5">
    <source>
        <dbReference type="EMBL" id="GHC58745.1"/>
    </source>
</evidence>
<protein>
    <recommendedName>
        <fullName evidence="4">Putative pterin-4-alpha-carbinolamine dehydratase</fullName>
        <shortName evidence="4">PHS</shortName>
        <ecNumber evidence="4">4.2.1.96</ecNumber>
    </recommendedName>
    <alternativeName>
        <fullName evidence="4">4-alpha-hydroxy-tetrahydropterin dehydratase</fullName>
    </alternativeName>
    <alternativeName>
        <fullName evidence="4">Pterin carbinolamine dehydratase</fullName>
        <shortName evidence="4">PCD</shortName>
    </alternativeName>
</protein>
<comment type="catalytic activity">
    <reaction evidence="1 4">
        <text>(4aS,6R)-4a-hydroxy-L-erythro-5,6,7,8-tetrahydrobiopterin = (6R)-L-erythro-6,7-dihydrobiopterin + H2O</text>
        <dbReference type="Rhea" id="RHEA:11920"/>
        <dbReference type="ChEBI" id="CHEBI:15377"/>
        <dbReference type="ChEBI" id="CHEBI:15642"/>
        <dbReference type="ChEBI" id="CHEBI:43120"/>
        <dbReference type="EC" id="4.2.1.96"/>
    </reaction>
</comment>
<dbReference type="EC" id="4.2.1.96" evidence="4"/>
<dbReference type="SUPFAM" id="SSF55248">
    <property type="entry name" value="PCD-like"/>
    <property type="match status" value="1"/>
</dbReference>
<dbReference type="InterPro" id="IPR001533">
    <property type="entry name" value="Pterin_deHydtase"/>
</dbReference>
<dbReference type="CDD" id="cd00488">
    <property type="entry name" value="PCD_DCoH"/>
    <property type="match status" value="1"/>
</dbReference>
<dbReference type="GO" id="GO:0008124">
    <property type="term" value="F:4-alpha-hydroxytetrahydrobiopterin dehydratase activity"/>
    <property type="evidence" value="ECO:0007669"/>
    <property type="project" value="UniProtKB-UniRule"/>
</dbReference>
<dbReference type="PANTHER" id="PTHR12599">
    <property type="entry name" value="PTERIN-4-ALPHA-CARBINOLAMINE DEHYDRATASE"/>
    <property type="match status" value="1"/>
</dbReference>
<dbReference type="Proteomes" id="UP000644507">
    <property type="component" value="Unassembled WGS sequence"/>
</dbReference>
<name>A0A918TQD3_9BACT</name>
<reference evidence="5" key="2">
    <citation type="submission" date="2020-09" db="EMBL/GenBank/DDBJ databases">
        <authorList>
            <person name="Sun Q."/>
            <person name="Kim S."/>
        </authorList>
    </citation>
    <scope>NUCLEOTIDE SEQUENCE</scope>
    <source>
        <strain evidence="5">KCTC 12988</strain>
    </source>
</reference>
<proteinExistence type="inferred from homology"/>
<evidence type="ECO:0000256" key="4">
    <source>
        <dbReference type="HAMAP-Rule" id="MF_00434"/>
    </source>
</evidence>
<dbReference type="EMBL" id="BMXI01000011">
    <property type="protein sequence ID" value="GHC58745.1"/>
    <property type="molecule type" value="Genomic_DNA"/>
</dbReference>
<accession>A0A918TQD3</accession>
<comment type="caution">
    <text evidence="5">The sequence shown here is derived from an EMBL/GenBank/DDBJ whole genome shotgun (WGS) entry which is preliminary data.</text>
</comment>
<sequence length="96" mass="10919">MSDVLKDKELDQALKKCPEWEVSEDGKEISRTIEFEEFTEAIDCVNDIAEIAEEAQHHPDFDIRYSKVILRLTTHDEGGVTPADIEMAGRIDNLVD</sequence>
<organism evidence="5 6">
    <name type="scientific">Roseibacillus persicicus</name>
    <dbReference type="NCBI Taxonomy" id="454148"/>
    <lineage>
        <taxon>Bacteria</taxon>
        <taxon>Pseudomonadati</taxon>
        <taxon>Verrucomicrobiota</taxon>
        <taxon>Verrucomicrobiia</taxon>
        <taxon>Verrucomicrobiales</taxon>
        <taxon>Verrucomicrobiaceae</taxon>
        <taxon>Roseibacillus</taxon>
    </lineage>
</organism>
<evidence type="ECO:0000256" key="2">
    <source>
        <dbReference type="ARBA" id="ARBA00006472"/>
    </source>
</evidence>
<keyword evidence="6" id="KW-1185">Reference proteome</keyword>
<dbReference type="RefSeq" id="WP_189570832.1">
    <property type="nucleotide sequence ID" value="NZ_BMXI01000011.1"/>
</dbReference>
<dbReference type="Pfam" id="PF01329">
    <property type="entry name" value="Pterin_4a"/>
    <property type="match status" value="1"/>
</dbReference>
<dbReference type="HAMAP" id="MF_00434">
    <property type="entry name" value="Pterin_4_alpha"/>
    <property type="match status" value="1"/>
</dbReference>
<dbReference type="InterPro" id="IPR036428">
    <property type="entry name" value="PCD_sf"/>
</dbReference>
<evidence type="ECO:0000256" key="1">
    <source>
        <dbReference type="ARBA" id="ARBA00001554"/>
    </source>
</evidence>
<dbReference type="PANTHER" id="PTHR12599:SF0">
    <property type="entry name" value="PTERIN-4-ALPHA-CARBINOLAMINE DEHYDRATASE"/>
    <property type="match status" value="1"/>
</dbReference>
<reference evidence="5" key="1">
    <citation type="journal article" date="2014" name="Int. J. Syst. Evol. Microbiol.">
        <title>Complete genome sequence of Corynebacterium casei LMG S-19264T (=DSM 44701T), isolated from a smear-ripened cheese.</title>
        <authorList>
            <consortium name="US DOE Joint Genome Institute (JGI-PGF)"/>
            <person name="Walter F."/>
            <person name="Albersmeier A."/>
            <person name="Kalinowski J."/>
            <person name="Ruckert C."/>
        </authorList>
    </citation>
    <scope>NUCLEOTIDE SEQUENCE</scope>
    <source>
        <strain evidence="5">KCTC 12988</strain>
    </source>
</reference>
<dbReference type="AlphaFoldDB" id="A0A918TQD3"/>
<evidence type="ECO:0000313" key="6">
    <source>
        <dbReference type="Proteomes" id="UP000644507"/>
    </source>
</evidence>
<comment type="similarity">
    <text evidence="2 4">Belongs to the pterin-4-alpha-carbinolamine dehydratase family.</text>
</comment>
<dbReference type="Gene3D" id="3.30.1360.20">
    <property type="entry name" value="Transcriptional coactivator/pterin dehydratase"/>
    <property type="match status" value="1"/>
</dbReference>
<gene>
    <name evidence="5" type="ORF">GCM10007100_27250</name>
</gene>
<evidence type="ECO:0000256" key="3">
    <source>
        <dbReference type="ARBA" id="ARBA00023239"/>
    </source>
</evidence>
<keyword evidence="3 4" id="KW-0456">Lyase</keyword>
<dbReference type="NCBIfam" id="NF002017">
    <property type="entry name" value="PRK00823.1-2"/>
    <property type="match status" value="1"/>
</dbReference>